<evidence type="ECO:0000256" key="3">
    <source>
        <dbReference type="ARBA" id="ARBA00022694"/>
    </source>
</evidence>
<comment type="function">
    <text evidence="8">Catalyzes the deamination of adenosine to inosine at the wobble position 34 of tRNA(Arg2).</text>
</comment>
<keyword evidence="11" id="KW-1185">Reference proteome</keyword>
<dbReference type="Proteomes" id="UP001500740">
    <property type="component" value="Unassembled WGS sequence"/>
</dbReference>
<evidence type="ECO:0000259" key="9">
    <source>
        <dbReference type="PROSITE" id="PS51747"/>
    </source>
</evidence>
<keyword evidence="5 8" id="KW-0378">Hydrolase</keyword>
<feature type="domain" description="CMP/dCMP-type deaminase" evidence="9">
    <location>
        <begin position="1"/>
        <end position="146"/>
    </location>
</feature>
<sequence length="154" mass="17274">MHEYYMNQAINEAKKAEAIGEVPIGAVIVYDNEIIATGYNIRESSQKSSSHAEMYAIEAANEVLKSWRLENCRLYVTLEPCPMCAGAIIQARIPHVIYGAKDQKAGCAGTITNLLEEPQFNHQATVESGVLEQECSQLLTNFFRKLRQQKKHSK</sequence>
<feature type="active site" description="Proton donor" evidence="8">
    <location>
        <position position="53"/>
    </location>
</feature>
<evidence type="ECO:0000313" key="10">
    <source>
        <dbReference type="EMBL" id="GAA0467449.1"/>
    </source>
</evidence>
<comment type="catalytic activity">
    <reaction evidence="7 8">
        <text>adenosine(34) in tRNA + H2O + H(+) = inosine(34) in tRNA + NH4(+)</text>
        <dbReference type="Rhea" id="RHEA:43168"/>
        <dbReference type="Rhea" id="RHEA-COMP:10373"/>
        <dbReference type="Rhea" id="RHEA-COMP:10374"/>
        <dbReference type="ChEBI" id="CHEBI:15377"/>
        <dbReference type="ChEBI" id="CHEBI:15378"/>
        <dbReference type="ChEBI" id="CHEBI:28938"/>
        <dbReference type="ChEBI" id="CHEBI:74411"/>
        <dbReference type="ChEBI" id="CHEBI:82852"/>
        <dbReference type="EC" id="3.5.4.33"/>
    </reaction>
</comment>
<dbReference type="RefSeq" id="WP_343783883.1">
    <property type="nucleotide sequence ID" value="NZ_BAAACZ010000019.1"/>
</dbReference>
<feature type="binding site" evidence="8">
    <location>
        <position position="81"/>
    </location>
    <ligand>
        <name>Zn(2+)</name>
        <dbReference type="ChEBI" id="CHEBI:29105"/>
        <note>catalytic</note>
    </ligand>
</feature>
<feature type="binding site" evidence="8">
    <location>
        <position position="84"/>
    </location>
    <ligand>
        <name>Zn(2+)</name>
        <dbReference type="ChEBI" id="CHEBI:29105"/>
        <note>catalytic</note>
    </ligand>
</feature>
<feature type="binding site" evidence="8">
    <location>
        <position position="51"/>
    </location>
    <ligand>
        <name>Zn(2+)</name>
        <dbReference type="ChEBI" id="CHEBI:29105"/>
        <note>catalytic</note>
    </ligand>
</feature>
<evidence type="ECO:0000256" key="5">
    <source>
        <dbReference type="ARBA" id="ARBA00022801"/>
    </source>
</evidence>
<dbReference type="InterPro" id="IPR002125">
    <property type="entry name" value="CMP_dCMP_dom"/>
</dbReference>
<evidence type="ECO:0000256" key="7">
    <source>
        <dbReference type="ARBA" id="ARBA00048045"/>
    </source>
</evidence>
<comment type="cofactor">
    <cofactor evidence="8">
        <name>Zn(2+)</name>
        <dbReference type="ChEBI" id="CHEBI:29105"/>
    </cofactor>
    <text evidence="8">Binds 1 zinc ion per subunit.</text>
</comment>
<comment type="subunit">
    <text evidence="2 8">Homodimer.</text>
</comment>
<dbReference type="CDD" id="cd01285">
    <property type="entry name" value="nucleoside_deaminase"/>
    <property type="match status" value="1"/>
</dbReference>
<dbReference type="InterPro" id="IPR028883">
    <property type="entry name" value="tRNA_aden_deaminase"/>
</dbReference>
<dbReference type="SUPFAM" id="SSF53927">
    <property type="entry name" value="Cytidine deaminase-like"/>
    <property type="match status" value="1"/>
</dbReference>
<keyword evidence="3 8" id="KW-0819">tRNA processing</keyword>
<evidence type="ECO:0000256" key="6">
    <source>
        <dbReference type="ARBA" id="ARBA00022833"/>
    </source>
</evidence>
<evidence type="ECO:0000313" key="11">
    <source>
        <dbReference type="Proteomes" id="UP001500740"/>
    </source>
</evidence>
<dbReference type="InterPro" id="IPR016193">
    <property type="entry name" value="Cytidine_deaminase-like"/>
</dbReference>
<keyword evidence="6 8" id="KW-0862">Zinc</keyword>
<comment type="similarity">
    <text evidence="1">Belongs to the cytidine and deoxycytidylate deaminase family. ADAT2 subfamily.</text>
</comment>
<dbReference type="Gene3D" id="3.40.140.10">
    <property type="entry name" value="Cytidine Deaminase, domain 2"/>
    <property type="match status" value="1"/>
</dbReference>
<dbReference type="PROSITE" id="PS51747">
    <property type="entry name" value="CYT_DCMP_DEAMINASES_2"/>
    <property type="match status" value="1"/>
</dbReference>
<gene>
    <name evidence="8 10" type="primary">tadA</name>
    <name evidence="10" type="ORF">GCM10008935_24220</name>
</gene>
<keyword evidence="4 8" id="KW-0479">Metal-binding</keyword>
<proteinExistence type="inferred from homology"/>
<evidence type="ECO:0000256" key="1">
    <source>
        <dbReference type="ARBA" id="ARBA00010669"/>
    </source>
</evidence>
<organism evidence="10 11">
    <name type="scientific">Alkalibacillus silvisoli</name>
    <dbReference type="NCBI Taxonomy" id="392823"/>
    <lineage>
        <taxon>Bacteria</taxon>
        <taxon>Bacillati</taxon>
        <taxon>Bacillota</taxon>
        <taxon>Bacilli</taxon>
        <taxon>Bacillales</taxon>
        <taxon>Bacillaceae</taxon>
        <taxon>Alkalibacillus</taxon>
    </lineage>
</organism>
<reference evidence="10 11" key="1">
    <citation type="journal article" date="2019" name="Int. J. Syst. Evol. Microbiol.">
        <title>The Global Catalogue of Microorganisms (GCM) 10K type strain sequencing project: providing services to taxonomists for standard genome sequencing and annotation.</title>
        <authorList>
            <consortium name="The Broad Institute Genomics Platform"/>
            <consortium name="The Broad Institute Genome Sequencing Center for Infectious Disease"/>
            <person name="Wu L."/>
            <person name="Ma J."/>
        </authorList>
    </citation>
    <scope>NUCLEOTIDE SEQUENCE [LARGE SCALE GENOMIC DNA]</scope>
    <source>
        <strain evidence="10 11">JCM 14193</strain>
    </source>
</reference>
<dbReference type="EC" id="3.5.4.33" evidence="8"/>
<protein>
    <recommendedName>
        <fullName evidence="8">tRNA-specific adenosine deaminase</fullName>
        <ecNumber evidence="8">3.5.4.33</ecNumber>
    </recommendedName>
</protein>
<dbReference type="InterPro" id="IPR058535">
    <property type="entry name" value="MafB19-deam"/>
</dbReference>
<evidence type="ECO:0000256" key="4">
    <source>
        <dbReference type="ARBA" id="ARBA00022723"/>
    </source>
</evidence>
<dbReference type="NCBIfam" id="NF008113">
    <property type="entry name" value="PRK10860.1"/>
    <property type="match status" value="1"/>
</dbReference>
<accession>A0ABN1A4P6</accession>
<dbReference type="Pfam" id="PF14437">
    <property type="entry name" value="MafB19-deam"/>
    <property type="match status" value="1"/>
</dbReference>
<dbReference type="PROSITE" id="PS00903">
    <property type="entry name" value="CYT_DCMP_DEAMINASES_1"/>
    <property type="match status" value="1"/>
</dbReference>
<dbReference type="HAMAP" id="MF_00972">
    <property type="entry name" value="tRNA_aden_deaminase"/>
    <property type="match status" value="1"/>
</dbReference>
<dbReference type="PANTHER" id="PTHR11079:SF202">
    <property type="entry name" value="TRNA-SPECIFIC ADENOSINE DEAMINASE"/>
    <property type="match status" value="1"/>
</dbReference>
<evidence type="ECO:0000256" key="8">
    <source>
        <dbReference type="HAMAP-Rule" id="MF_00972"/>
    </source>
</evidence>
<dbReference type="InterPro" id="IPR016192">
    <property type="entry name" value="APOBEC/CMP_deaminase_Zn-bd"/>
</dbReference>
<dbReference type="PANTHER" id="PTHR11079">
    <property type="entry name" value="CYTOSINE DEAMINASE FAMILY MEMBER"/>
    <property type="match status" value="1"/>
</dbReference>
<evidence type="ECO:0000256" key="2">
    <source>
        <dbReference type="ARBA" id="ARBA00011738"/>
    </source>
</evidence>
<dbReference type="EMBL" id="BAAACZ010000019">
    <property type="protein sequence ID" value="GAA0467449.1"/>
    <property type="molecule type" value="Genomic_DNA"/>
</dbReference>
<comment type="caution">
    <text evidence="10">The sequence shown here is derived from an EMBL/GenBank/DDBJ whole genome shotgun (WGS) entry which is preliminary data.</text>
</comment>
<name>A0ABN1A4P6_9BACI</name>